<evidence type="ECO:0008006" key="3">
    <source>
        <dbReference type="Google" id="ProtNLM"/>
    </source>
</evidence>
<evidence type="ECO:0000313" key="2">
    <source>
        <dbReference type="Proteomes" id="UP001151760"/>
    </source>
</evidence>
<proteinExistence type="predicted"/>
<evidence type="ECO:0000313" key="1">
    <source>
        <dbReference type="EMBL" id="GJS67913.1"/>
    </source>
</evidence>
<sequence>MPPNKTSTFETPAITLAAIQQLINDAISLALKSQVASMASASNPNRNTGPTGTPVAKMGNYKEFVSCQPFYFNGTEGAVDLIPWFERTESVFSHSNYAEENKVAFATGTLTYNAMSWWNLMASKMEDEFYNLVVKGNDLKTYIEEISRISILCPNIVYQMPETRGSLHQWLLTERCLLPTALLPILRIFFSSMNILNCISVSSDYFSASAGSRSFNSSENSTDNMIPLVFSSFYNNTYLKDVHAFHAKELPISLPDPITPPAILTPSPVLPPSLLFDPRYFFVPEELLPSKNRIRSPSSSSTMLSNLSRNQTRNLVSPSSSVYTPTPPQIFEIGKCSIKMYLKHQEGQIEDILNYLDELYLHHIEKIEEGRIDRIIIRKNSDELKTELKKIRTQIIKLQKKKLGQKDKIAFAHYRISNLEQIIKEIQAHHQTNPEDL</sequence>
<dbReference type="Proteomes" id="UP001151760">
    <property type="component" value="Unassembled WGS sequence"/>
</dbReference>
<gene>
    <name evidence="1" type="ORF">Tco_0682478</name>
</gene>
<reference evidence="1" key="2">
    <citation type="submission" date="2022-01" db="EMBL/GenBank/DDBJ databases">
        <authorList>
            <person name="Yamashiro T."/>
            <person name="Shiraishi A."/>
            <person name="Satake H."/>
            <person name="Nakayama K."/>
        </authorList>
    </citation>
    <scope>NUCLEOTIDE SEQUENCE</scope>
</reference>
<keyword evidence="2" id="KW-1185">Reference proteome</keyword>
<comment type="caution">
    <text evidence="1">The sequence shown here is derived from an EMBL/GenBank/DDBJ whole genome shotgun (WGS) entry which is preliminary data.</text>
</comment>
<reference evidence="1" key="1">
    <citation type="journal article" date="2022" name="Int. J. Mol. Sci.">
        <title>Draft Genome of Tanacetum Coccineum: Genomic Comparison of Closely Related Tanacetum-Family Plants.</title>
        <authorList>
            <person name="Yamashiro T."/>
            <person name="Shiraishi A."/>
            <person name="Nakayama K."/>
            <person name="Satake H."/>
        </authorList>
    </citation>
    <scope>NUCLEOTIDE SEQUENCE</scope>
</reference>
<organism evidence="1 2">
    <name type="scientific">Tanacetum coccineum</name>
    <dbReference type="NCBI Taxonomy" id="301880"/>
    <lineage>
        <taxon>Eukaryota</taxon>
        <taxon>Viridiplantae</taxon>
        <taxon>Streptophyta</taxon>
        <taxon>Embryophyta</taxon>
        <taxon>Tracheophyta</taxon>
        <taxon>Spermatophyta</taxon>
        <taxon>Magnoliopsida</taxon>
        <taxon>eudicotyledons</taxon>
        <taxon>Gunneridae</taxon>
        <taxon>Pentapetalae</taxon>
        <taxon>asterids</taxon>
        <taxon>campanulids</taxon>
        <taxon>Asterales</taxon>
        <taxon>Asteraceae</taxon>
        <taxon>Asteroideae</taxon>
        <taxon>Anthemideae</taxon>
        <taxon>Anthemidinae</taxon>
        <taxon>Tanacetum</taxon>
    </lineage>
</organism>
<accession>A0ABQ4XSN3</accession>
<protein>
    <recommendedName>
        <fullName evidence="3">Reverse transcriptase domain-containing protein</fullName>
    </recommendedName>
</protein>
<name>A0ABQ4XSN3_9ASTR</name>
<dbReference type="EMBL" id="BQNB010009752">
    <property type="protein sequence ID" value="GJS67913.1"/>
    <property type="molecule type" value="Genomic_DNA"/>
</dbReference>